<comment type="caution">
    <text evidence="2">The sequence shown here is derived from an EMBL/GenBank/DDBJ whole genome shotgun (WGS) entry which is preliminary data.</text>
</comment>
<keyword evidence="3" id="KW-1185">Reference proteome</keyword>
<feature type="transmembrane region" description="Helical" evidence="1">
    <location>
        <begin position="6"/>
        <end position="23"/>
    </location>
</feature>
<protein>
    <submittedName>
        <fullName evidence="2">Uncharacterized protein</fullName>
    </submittedName>
</protein>
<evidence type="ECO:0000313" key="2">
    <source>
        <dbReference type="EMBL" id="PRQ60192.1"/>
    </source>
</evidence>
<dbReference type="Gramene" id="PRQ60192">
    <property type="protein sequence ID" value="PRQ60192"/>
    <property type="gene ID" value="RchiOBHm_Chr1g0378501"/>
</dbReference>
<evidence type="ECO:0000313" key="3">
    <source>
        <dbReference type="Proteomes" id="UP000238479"/>
    </source>
</evidence>
<evidence type="ECO:0000256" key="1">
    <source>
        <dbReference type="SAM" id="Phobius"/>
    </source>
</evidence>
<dbReference type="AlphaFoldDB" id="A0A2P6SNI0"/>
<proteinExistence type="predicted"/>
<organism evidence="2 3">
    <name type="scientific">Rosa chinensis</name>
    <name type="common">China rose</name>
    <dbReference type="NCBI Taxonomy" id="74649"/>
    <lineage>
        <taxon>Eukaryota</taxon>
        <taxon>Viridiplantae</taxon>
        <taxon>Streptophyta</taxon>
        <taxon>Embryophyta</taxon>
        <taxon>Tracheophyta</taxon>
        <taxon>Spermatophyta</taxon>
        <taxon>Magnoliopsida</taxon>
        <taxon>eudicotyledons</taxon>
        <taxon>Gunneridae</taxon>
        <taxon>Pentapetalae</taxon>
        <taxon>rosids</taxon>
        <taxon>fabids</taxon>
        <taxon>Rosales</taxon>
        <taxon>Rosaceae</taxon>
        <taxon>Rosoideae</taxon>
        <taxon>Rosoideae incertae sedis</taxon>
        <taxon>Rosa</taxon>
    </lineage>
</organism>
<accession>A0A2P6SNI0</accession>
<keyword evidence="1" id="KW-1133">Transmembrane helix</keyword>
<sequence>MSSNKFWLLYAVFFLVLVIFPLKHSTQSVRSEKSSSFRMLFFTKIFSLSFETWPSLLCHKNADFSFSLVLLTPVKVLVLFVLSSTSKISC</sequence>
<name>A0A2P6SNI0_ROSCH</name>
<reference evidence="2 3" key="1">
    <citation type="journal article" date="2018" name="Nat. Genet.">
        <title>The Rosa genome provides new insights in the design of modern roses.</title>
        <authorList>
            <person name="Bendahmane M."/>
        </authorList>
    </citation>
    <scope>NUCLEOTIDE SEQUENCE [LARGE SCALE GENOMIC DNA]</scope>
    <source>
        <strain evidence="3">cv. Old Blush</strain>
    </source>
</reference>
<dbReference type="EMBL" id="PDCK01000039">
    <property type="protein sequence ID" value="PRQ60192.1"/>
    <property type="molecule type" value="Genomic_DNA"/>
</dbReference>
<dbReference type="Proteomes" id="UP000238479">
    <property type="component" value="Chromosome 1"/>
</dbReference>
<keyword evidence="1" id="KW-0812">Transmembrane</keyword>
<gene>
    <name evidence="2" type="ORF">RchiOBHm_Chr1g0378501</name>
</gene>
<feature type="transmembrane region" description="Helical" evidence="1">
    <location>
        <begin position="64"/>
        <end position="82"/>
    </location>
</feature>
<keyword evidence="1" id="KW-0472">Membrane</keyword>